<protein>
    <submittedName>
        <fullName evidence="1">Uncharacterized protein</fullName>
    </submittedName>
</protein>
<dbReference type="VEuPathDB" id="FungiDB:PSHT_02575"/>
<dbReference type="SUPFAM" id="SSF51971">
    <property type="entry name" value="Nucleotide-binding domain"/>
    <property type="match status" value="1"/>
</dbReference>
<dbReference type="Gene3D" id="3.50.50.60">
    <property type="entry name" value="FAD/NAD(P)-binding domain"/>
    <property type="match status" value="1"/>
</dbReference>
<proteinExistence type="predicted"/>
<dbReference type="FunFam" id="3.50.50.60:FF:000220">
    <property type="entry name" value="UDP-galactopyranose mutase"/>
    <property type="match status" value="1"/>
</dbReference>
<dbReference type="Proteomes" id="UP000239156">
    <property type="component" value="Unassembled WGS sequence"/>
</dbReference>
<gene>
    <name evidence="1" type="ORF">PSTT_11948</name>
</gene>
<evidence type="ECO:0000313" key="2">
    <source>
        <dbReference type="Proteomes" id="UP000239156"/>
    </source>
</evidence>
<comment type="caution">
    <text evidence="1">The sequence shown here is derived from an EMBL/GenBank/DDBJ whole genome shotgun (WGS) entry which is preliminary data.</text>
</comment>
<reference evidence="1" key="1">
    <citation type="submission" date="2017-12" db="EMBL/GenBank/DDBJ databases">
        <title>Gene loss provides genomic basis for host adaptation in cereal stripe rust fungi.</title>
        <authorList>
            <person name="Xia C."/>
        </authorList>
    </citation>
    <scope>NUCLEOTIDE SEQUENCE [LARGE SCALE GENOMIC DNA]</scope>
    <source>
        <strain evidence="1">93-210</strain>
    </source>
</reference>
<dbReference type="VEuPathDB" id="FungiDB:PSTT_11948"/>
<dbReference type="OrthoDB" id="38045at2759"/>
<dbReference type="InterPro" id="IPR036188">
    <property type="entry name" value="FAD/NAD-bd_sf"/>
</dbReference>
<sequence>MTSLPTQVDVLIIGAGPTGLGAARRLHQLKNESYLVVDEQPEAGGLASTDVTKEGFLFDYSWDLSRHVIFSHYQYFDDMIHEALPNESDWQTHQRISYVRSKQNWVAYPYQNNISQLPIEYQVSCIDGLIDAAEQRSRSVDKPKNFDQWILRMMGVGLADLFMRPYNFKVWGVPTTEMQCEWLGERVAAPSLKLVVKNTLYKKEAGNWGPNATFKFPSNGGTGGIWKAVSKCIPADRFRFGRKLVGVDGLKRIATFDDGSKLNYNKMISTVPLDIFCGLIDQEKDLDNSLKTVADELVYSTTHVVGFGIRGLPTGAMKGSCWLYFPENDCPFYRVTIFSNYSPNNCPPQNAKLPTIQIADPSLNQGSDLGTEKEGPYWSLMLEICQSKMKPINEESIIIDSLKGLINTEMIEPQAEIVSIYHRKFDHGYPTPSLQRETQLKVLLPALKEKYSVWSRGRFGSYRYEVANQDHSCMIGVEAVDNILFGAPEMTLNEADWVNGRKNTERRLE</sequence>
<dbReference type="AlphaFoldDB" id="A0A2S4UY60"/>
<keyword evidence="2" id="KW-1185">Reference proteome</keyword>
<dbReference type="PANTHER" id="PTHR43734:SF4">
    <property type="entry name" value="AMINE OXIDASE DOMAIN-CONTAINING PROTEIN"/>
    <property type="match status" value="1"/>
</dbReference>
<organism evidence="1 2">
    <name type="scientific">Puccinia striiformis</name>
    <dbReference type="NCBI Taxonomy" id="27350"/>
    <lineage>
        <taxon>Eukaryota</taxon>
        <taxon>Fungi</taxon>
        <taxon>Dikarya</taxon>
        <taxon>Basidiomycota</taxon>
        <taxon>Pucciniomycotina</taxon>
        <taxon>Pucciniomycetes</taxon>
        <taxon>Pucciniales</taxon>
        <taxon>Pucciniaceae</taxon>
        <taxon>Puccinia</taxon>
    </lineage>
</organism>
<dbReference type="Pfam" id="PF13450">
    <property type="entry name" value="NAD_binding_8"/>
    <property type="match status" value="1"/>
</dbReference>
<accession>A0A2S4UY60</accession>
<name>A0A2S4UY60_9BASI</name>
<evidence type="ECO:0000313" key="1">
    <source>
        <dbReference type="EMBL" id="POW02217.1"/>
    </source>
</evidence>
<dbReference type="PANTHER" id="PTHR43734">
    <property type="entry name" value="PHYTOENE DESATURASE"/>
    <property type="match status" value="1"/>
</dbReference>
<dbReference type="EMBL" id="PKSL01000146">
    <property type="protein sequence ID" value="POW02217.1"/>
    <property type="molecule type" value="Genomic_DNA"/>
</dbReference>